<dbReference type="EMBL" id="CP002353">
    <property type="protein sequence ID" value="ADV61493.1"/>
    <property type="molecule type" value="Genomic_DNA"/>
</dbReference>
<organism evidence="3 4">
    <name type="scientific">Isosphaera pallida (strain ATCC 43644 / DSM 9630 / IS1B)</name>
    <dbReference type="NCBI Taxonomy" id="575540"/>
    <lineage>
        <taxon>Bacteria</taxon>
        <taxon>Pseudomonadati</taxon>
        <taxon>Planctomycetota</taxon>
        <taxon>Planctomycetia</taxon>
        <taxon>Isosphaerales</taxon>
        <taxon>Isosphaeraceae</taxon>
        <taxon>Isosphaera</taxon>
    </lineage>
</organism>
<dbReference type="STRING" id="575540.Isop_0904"/>
<dbReference type="eggNOG" id="COG0508">
    <property type="taxonomic scope" value="Bacteria"/>
</dbReference>
<dbReference type="AlphaFoldDB" id="E8R2Y9"/>
<dbReference type="InParanoid" id="E8R2Y9"/>
<accession>E8R2Y9</accession>
<dbReference type="Pfam" id="PF00364">
    <property type="entry name" value="Biotin_lipoyl"/>
    <property type="match status" value="1"/>
</dbReference>
<evidence type="ECO:0000313" key="3">
    <source>
        <dbReference type="EMBL" id="ADV61493.1"/>
    </source>
</evidence>
<name>E8R2Y9_ISOPI</name>
<dbReference type="OrthoDB" id="292232at2"/>
<dbReference type="InterPro" id="IPR011053">
    <property type="entry name" value="Single_hybrid_motif"/>
</dbReference>
<protein>
    <submittedName>
        <fullName evidence="3">Biotin/lipoyl attachment domain-containing protein</fullName>
    </submittedName>
</protein>
<dbReference type="Proteomes" id="UP000008631">
    <property type="component" value="Chromosome"/>
</dbReference>
<sequence>MRRKAVVLPDLGVPPRTVMTISHWFVEPGRTVWRGDRLVEVLVGAATFDVSAPHSGRLVKRFGRVDDPVAPGTILAYLDADDDPEDDPEPDADSGD</sequence>
<evidence type="ECO:0000256" key="1">
    <source>
        <dbReference type="SAM" id="MobiDB-lite"/>
    </source>
</evidence>
<dbReference type="Gene3D" id="2.40.50.100">
    <property type="match status" value="1"/>
</dbReference>
<dbReference type="KEGG" id="ipa:Isop_0904"/>
<reference evidence="3 4" key="2">
    <citation type="journal article" date="2011" name="Stand. Genomic Sci.">
        <title>Complete genome sequence of Isosphaera pallida type strain (IS1B).</title>
        <authorList>
            <consortium name="US DOE Joint Genome Institute (JGI-PGF)"/>
            <person name="Goker M."/>
            <person name="Cleland D."/>
            <person name="Saunders E."/>
            <person name="Lapidus A."/>
            <person name="Nolan M."/>
            <person name="Lucas S."/>
            <person name="Hammon N."/>
            <person name="Deshpande S."/>
            <person name="Cheng J.F."/>
            <person name="Tapia R."/>
            <person name="Han C."/>
            <person name="Goodwin L."/>
            <person name="Pitluck S."/>
            <person name="Liolios K."/>
            <person name="Pagani I."/>
            <person name="Ivanova N."/>
            <person name="Mavromatis K."/>
            <person name="Pati A."/>
            <person name="Chen A."/>
            <person name="Palaniappan K."/>
            <person name="Land M."/>
            <person name="Hauser L."/>
            <person name="Chang Y.J."/>
            <person name="Jeffries C.D."/>
            <person name="Detter J.C."/>
            <person name="Beck B."/>
            <person name="Woyke T."/>
            <person name="Bristow J."/>
            <person name="Eisen J.A."/>
            <person name="Markowitz V."/>
            <person name="Hugenholtz P."/>
            <person name="Kyrpides N.C."/>
            <person name="Klenk H.P."/>
        </authorList>
    </citation>
    <scope>NUCLEOTIDE SEQUENCE [LARGE SCALE GENOMIC DNA]</scope>
    <source>
        <strain evidence="4">ATCC 43644 / DSM 9630 / IS1B</strain>
    </source>
</reference>
<keyword evidence="4" id="KW-1185">Reference proteome</keyword>
<gene>
    <name evidence="3" type="ordered locus">Isop_0904</name>
</gene>
<dbReference type="HOGENOM" id="CLU_2355944_0_0_0"/>
<evidence type="ECO:0000313" key="4">
    <source>
        <dbReference type="Proteomes" id="UP000008631"/>
    </source>
</evidence>
<dbReference type="RefSeq" id="WP_013563782.1">
    <property type="nucleotide sequence ID" value="NC_014962.1"/>
</dbReference>
<reference key="1">
    <citation type="submission" date="2010-11" db="EMBL/GenBank/DDBJ databases">
        <title>The complete sequence of chromosome of Isophaera pallida ATCC 43644.</title>
        <authorList>
            <consortium name="US DOE Joint Genome Institute (JGI-PGF)"/>
            <person name="Lucas S."/>
            <person name="Copeland A."/>
            <person name="Lapidus A."/>
            <person name="Bruce D."/>
            <person name="Goodwin L."/>
            <person name="Pitluck S."/>
            <person name="Kyrpides N."/>
            <person name="Mavromatis K."/>
            <person name="Pagani I."/>
            <person name="Ivanova N."/>
            <person name="Saunders E."/>
            <person name="Brettin T."/>
            <person name="Detter J.C."/>
            <person name="Han C."/>
            <person name="Tapia R."/>
            <person name="Land M."/>
            <person name="Hauser L."/>
            <person name="Markowitz V."/>
            <person name="Cheng J.-F."/>
            <person name="Hugenholtz P."/>
            <person name="Woyke T."/>
            <person name="Wu D."/>
            <person name="Eisen J.A."/>
        </authorList>
    </citation>
    <scope>NUCLEOTIDE SEQUENCE</scope>
    <source>
        <strain>ATCC 43644</strain>
    </source>
</reference>
<dbReference type="SUPFAM" id="SSF51230">
    <property type="entry name" value="Single hybrid motif"/>
    <property type="match status" value="1"/>
</dbReference>
<dbReference type="InterPro" id="IPR000089">
    <property type="entry name" value="Biotin_lipoyl"/>
</dbReference>
<evidence type="ECO:0000259" key="2">
    <source>
        <dbReference type="Pfam" id="PF00364"/>
    </source>
</evidence>
<proteinExistence type="predicted"/>
<feature type="domain" description="Lipoyl-binding" evidence="2">
    <location>
        <begin position="6"/>
        <end position="78"/>
    </location>
</feature>
<feature type="region of interest" description="Disordered" evidence="1">
    <location>
        <begin position="76"/>
        <end position="96"/>
    </location>
</feature>
<feature type="compositionally biased region" description="Acidic residues" evidence="1">
    <location>
        <begin position="79"/>
        <end position="96"/>
    </location>
</feature>